<dbReference type="AlphaFoldDB" id="A0A1B3ZF94"/>
<protein>
    <submittedName>
        <fullName evidence="1">Uncharacterized protein</fullName>
    </submittedName>
</protein>
<gene>
    <name evidence="1" type="ORF">AWL63_21175</name>
</gene>
<organism evidence="1 2">
    <name type="scientific">Sphingomonas panacis</name>
    <dbReference type="NCBI Taxonomy" id="1560345"/>
    <lineage>
        <taxon>Bacteria</taxon>
        <taxon>Pseudomonadati</taxon>
        <taxon>Pseudomonadota</taxon>
        <taxon>Alphaproteobacteria</taxon>
        <taxon>Sphingomonadales</taxon>
        <taxon>Sphingomonadaceae</taxon>
        <taxon>Sphingomonas</taxon>
    </lineage>
</organism>
<accession>A0A1B3ZF94</accession>
<name>A0A1B3ZF94_9SPHN</name>
<dbReference type="Proteomes" id="UP000094256">
    <property type="component" value="Chromosome"/>
</dbReference>
<proteinExistence type="predicted"/>
<evidence type="ECO:0000313" key="2">
    <source>
        <dbReference type="Proteomes" id="UP000094256"/>
    </source>
</evidence>
<evidence type="ECO:0000313" key="1">
    <source>
        <dbReference type="EMBL" id="AOH86096.1"/>
    </source>
</evidence>
<reference evidence="1 2" key="1">
    <citation type="submission" date="2016-01" db="EMBL/GenBank/DDBJ databases">
        <title>Complete genome and mega plasmid sequence of Sphingomonas panacis DCY99 elicits systemic resistance in rice to Xanthomonas oryzae.</title>
        <authorList>
            <person name="Kim Y.J."/>
            <person name="Yang D.C."/>
            <person name="Sing P."/>
        </authorList>
    </citation>
    <scope>NUCLEOTIDE SEQUENCE [LARGE SCALE GENOMIC DNA]</scope>
    <source>
        <strain evidence="1 2">DCY99</strain>
    </source>
</reference>
<sequence length="99" mass="11291">MTRLITVHRTFRFDSFVSSVSYGQIFTEMRDDRCHDCNLVQRTPPRHRTVSEPVLHQAQDFSYDLAGTNMQMPNCILKNEVAFGAGTPSTLLHYGTNLV</sequence>
<dbReference type="EMBL" id="CP014168">
    <property type="protein sequence ID" value="AOH86096.1"/>
    <property type="molecule type" value="Genomic_DNA"/>
</dbReference>
<keyword evidence="2" id="KW-1185">Reference proteome</keyword>
<dbReference type="KEGG" id="span:AWL63_21175"/>